<proteinExistence type="inferred from homology"/>
<feature type="domain" description="RecQ mediated genome instability protein 1 OB-fold" evidence="4">
    <location>
        <begin position="128"/>
        <end position="286"/>
    </location>
</feature>
<dbReference type="PANTHER" id="PTHR14790">
    <property type="entry name" value="RECQ-MEDIATED GENOME INSTABILITY PROTEIN 1 RMI1"/>
    <property type="match status" value="1"/>
</dbReference>
<dbReference type="GO" id="GO:0000712">
    <property type="term" value="P:resolution of meiotic recombination intermediates"/>
    <property type="evidence" value="ECO:0007669"/>
    <property type="project" value="TreeGrafter"/>
</dbReference>
<dbReference type="SMART" id="SM01161">
    <property type="entry name" value="DUF1767"/>
    <property type="match status" value="1"/>
</dbReference>
<dbReference type="Proteomes" id="UP001219568">
    <property type="component" value="Unassembled WGS sequence"/>
</dbReference>
<organism evidence="6 7">
    <name type="scientific">Penicillium canescens</name>
    <dbReference type="NCBI Taxonomy" id="5083"/>
    <lineage>
        <taxon>Eukaryota</taxon>
        <taxon>Fungi</taxon>
        <taxon>Dikarya</taxon>
        <taxon>Ascomycota</taxon>
        <taxon>Pezizomycotina</taxon>
        <taxon>Eurotiomycetes</taxon>
        <taxon>Eurotiomycetidae</taxon>
        <taxon>Eurotiales</taxon>
        <taxon>Aspergillaceae</taxon>
        <taxon>Penicillium</taxon>
    </lineage>
</organism>
<reference evidence="6" key="2">
    <citation type="submission" date="2023-01" db="EMBL/GenBank/DDBJ databases">
        <authorList>
            <person name="Petersen C."/>
        </authorList>
    </citation>
    <scope>NUCLEOTIDE SEQUENCE</scope>
    <source>
        <strain evidence="6">IBT 15450</strain>
    </source>
</reference>
<evidence type="ECO:0000313" key="6">
    <source>
        <dbReference type="EMBL" id="KAJ6027245.1"/>
    </source>
</evidence>
<gene>
    <name evidence="6" type="ORF">N7460_012062</name>
</gene>
<feature type="compositionally biased region" description="Low complexity" evidence="3">
    <location>
        <begin position="194"/>
        <end position="209"/>
    </location>
</feature>
<reference evidence="6" key="1">
    <citation type="journal article" date="2023" name="IMA Fungus">
        <title>Comparative genomic study of the Penicillium genus elucidates a diverse pangenome and 15 lateral gene transfer events.</title>
        <authorList>
            <person name="Petersen C."/>
            <person name="Sorensen T."/>
            <person name="Nielsen M.R."/>
            <person name="Sondergaard T.E."/>
            <person name="Sorensen J.L."/>
            <person name="Fitzpatrick D.A."/>
            <person name="Frisvad J.C."/>
            <person name="Nielsen K.L."/>
        </authorList>
    </citation>
    <scope>NUCLEOTIDE SEQUENCE</scope>
    <source>
        <strain evidence="6">IBT 15450</strain>
    </source>
</reference>
<sequence>MGAERIESTWCLRRKESDGPPATSTALSGGLCCCRVEELPRTFVSLSTLCNIHAHGDFHSIMASSDQIAAQILSTKSLSVSPTWLNAFLSSGTAPRNVPASALAKTATFRLLASDIRESLSKHRSCVLPTNVTNPNVQELRLHGPIPVQVLDIEDIGTSLWSQIEAIERVERGEAIRGREIVRTIAVGEDPEVSENNRSNNNNAVASGNSGSGPHRLMIQDAAGTVAIGVEMQRIEGIALEKLAIGAKLLLRNPTVARGMVLLTPGSVTVLGGKIEALDKSWREGRKARLLEKTSCLEG</sequence>
<dbReference type="AlphaFoldDB" id="A0AAD6I1N8"/>
<comment type="similarity">
    <text evidence="1">Belongs to the RMI1 family.</text>
</comment>
<dbReference type="GO" id="GO:0000724">
    <property type="term" value="P:double-strand break repair via homologous recombination"/>
    <property type="evidence" value="ECO:0007669"/>
    <property type="project" value="TreeGrafter"/>
</dbReference>
<keyword evidence="7" id="KW-1185">Reference proteome</keyword>
<dbReference type="InterPro" id="IPR013894">
    <property type="entry name" value="RMI1_OB"/>
</dbReference>
<dbReference type="InterPro" id="IPR042470">
    <property type="entry name" value="RMI1_N_C_sf"/>
</dbReference>
<dbReference type="PANTHER" id="PTHR14790:SF15">
    <property type="entry name" value="RECQ-MEDIATED GENOME INSTABILITY PROTEIN 1"/>
    <property type="match status" value="1"/>
</dbReference>
<dbReference type="GO" id="GO:0031422">
    <property type="term" value="C:RecQ family helicase-topoisomerase III complex"/>
    <property type="evidence" value="ECO:0007669"/>
    <property type="project" value="TreeGrafter"/>
</dbReference>
<dbReference type="Pfam" id="PF08585">
    <property type="entry name" value="RMI1_N_C"/>
    <property type="match status" value="1"/>
</dbReference>
<comment type="caution">
    <text evidence="6">The sequence shown here is derived from an EMBL/GenBank/DDBJ whole genome shotgun (WGS) entry which is preliminary data.</text>
</comment>
<feature type="domain" description="RMI1 N-terminal" evidence="5">
    <location>
        <begin position="73"/>
        <end position="119"/>
    </location>
</feature>
<evidence type="ECO:0000256" key="2">
    <source>
        <dbReference type="ARBA" id="ARBA00018987"/>
    </source>
</evidence>
<evidence type="ECO:0000313" key="7">
    <source>
        <dbReference type="Proteomes" id="UP001219568"/>
    </source>
</evidence>
<dbReference type="Pfam" id="PF21000">
    <property type="entry name" value="RMI1_N_N"/>
    <property type="match status" value="1"/>
</dbReference>
<evidence type="ECO:0000256" key="3">
    <source>
        <dbReference type="SAM" id="MobiDB-lite"/>
    </source>
</evidence>
<evidence type="ECO:0000259" key="4">
    <source>
        <dbReference type="Pfam" id="PF08585"/>
    </source>
</evidence>
<accession>A0AAD6I1N8</accession>
<dbReference type="GO" id="GO:0016604">
    <property type="term" value="C:nuclear body"/>
    <property type="evidence" value="ECO:0007669"/>
    <property type="project" value="TreeGrafter"/>
</dbReference>
<dbReference type="InterPro" id="IPR049363">
    <property type="entry name" value="RMI1_N"/>
</dbReference>
<dbReference type="Gene3D" id="2.40.50.770">
    <property type="entry name" value="RecQ-mediated genome instability protein Rmi1, C-terminal domain"/>
    <property type="match status" value="1"/>
</dbReference>
<protein>
    <recommendedName>
        <fullName evidence="2">RecQ-mediated genome instability protein 1</fullName>
    </recommendedName>
</protein>
<name>A0AAD6I1N8_PENCN</name>
<evidence type="ECO:0000259" key="5">
    <source>
        <dbReference type="Pfam" id="PF21000"/>
    </source>
</evidence>
<dbReference type="EMBL" id="JAQJZL010000015">
    <property type="protein sequence ID" value="KAJ6027245.1"/>
    <property type="molecule type" value="Genomic_DNA"/>
</dbReference>
<evidence type="ECO:0000256" key="1">
    <source>
        <dbReference type="ARBA" id="ARBA00006395"/>
    </source>
</evidence>
<feature type="region of interest" description="Disordered" evidence="3">
    <location>
        <begin position="192"/>
        <end position="214"/>
    </location>
</feature>